<organism evidence="1 2">
    <name type="scientific">Massilimicrobiota timonensis</name>
    <dbReference type="NCBI Taxonomy" id="1776392"/>
    <lineage>
        <taxon>Bacteria</taxon>
        <taxon>Bacillati</taxon>
        <taxon>Bacillota</taxon>
        <taxon>Erysipelotrichia</taxon>
        <taxon>Erysipelotrichales</taxon>
        <taxon>Erysipelotrichaceae</taxon>
        <taxon>Massilimicrobiota</taxon>
    </lineage>
</organism>
<gene>
    <name evidence="1" type="ORF">QUV98_08355</name>
</gene>
<dbReference type="InterPro" id="IPR046348">
    <property type="entry name" value="SIS_dom_sf"/>
</dbReference>
<dbReference type="Proteomes" id="UP001529275">
    <property type="component" value="Unassembled WGS sequence"/>
</dbReference>
<name>A0ABT7UJJ3_9FIRM</name>
<dbReference type="RefSeq" id="WP_087243301.1">
    <property type="nucleotide sequence ID" value="NZ_JAUDCK010000030.1"/>
</dbReference>
<dbReference type="Gene3D" id="3.40.50.10490">
    <property type="entry name" value="Glucose-6-phosphate isomerase like protein, domain 1"/>
    <property type="match status" value="1"/>
</dbReference>
<reference evidence="2" key="1">
    <citation type="submission" date="2023-06" db="EMBL/GenBank/DDBJ databases">
        <title>Identification and characterization of horizontal gene transfer across gut microbiota members of farm animals based on homology search.</title>
        <authorList>
            <person name="Zeman M."/>
            <person name="Kubasova T."/>
            <person name="Jahodarova E."/>
            <person name="Nykrynova M."/>
            <person name="Rychlik I."/>
        </authorList>
    </citation>
    <scope>NUCLEOTIDE SEQUENCE [LARGE SCALE GENOMIC DNA]</scope>
    <source>
        <strain evidence="2">ET341</strain>
    </source>
</reference>
<comment type="caution">
    <text evidence="1">The sequence shown here is derived from an EMBL/GenBank/DDBJ whole genome shotgun (WGS) entry which is preliminary data.</text>
</comment>
<accession>A0ABT7UJJ3</accession>
<keyword evidence="2" id="KW-1185">Reference proteome</keyword>
<dbReference type="Gene3D" id="1.10.10.10">
    <property type="entry name" value="Winged helix-like DNA-binding domain superfamily/Winged helix DNA-binding domain"/>
    <property type="match status" value="1"/>
</dbReference>
<evidence type="ECO:0000313" key="1">
    <source>
        <dbReference type="EMBL" id="MDM8196324.1"/>
    </source>
</evidence>
<protein>
    <submittedName>
        <fullName evidence="1">MurR/RpiR family transcriptional regulator</fullName>
    </submittedName>
</protein>
<dbReference type="SUPFAM" id="SSF53697">
    <property type="entry name" value="SIS domain"/>
    <property type="match status" value="1"/>
</dbReference>
<dbReference type="PANTHER" id="PTHR30514:SF1">
    <property type="entry name" value="HTH-TYPE TRANSCRIPTIONAL REGULATOR HEXR-RELATED"/>
    <property type="match status" value="1"/>
</dbReference>
<proteinExistence type="predicted"/>
<dbReference type="EMBL" id="JAUDCK010000030">
    <property type="protein sequence ID" value="MDM8196324.1"/>
    <property type="molecule type" value="Genomic_DNA"/>
</dbReference>
<sequence length="250" mass="29609">MDIVLSRILKYLNGCLDDDHMYRIGLFIVHHYVEMEDYSLQRVMEEGHFSEDEILDFCRHLGFQTYEDFQDELIADYMLRVSQIRARMLGVSAAGLIEQLDSSYDKENLVKELELICELIFKNKRVILIGALYPTSIAVEFQTDFITFGKEVIQYHHFVKDFQFQKDDVVIFMSATGRTLHDYLKESAHQNIQDAQIVLLTQNVKYKNKNDLGAQYVIQVPGRFDGIQFNYQMMMIFDVLRIYYYTKYYI</sequence>
<evidence type="ECO:0000313" key="2">
    <source>
        <dbReference type="Proteomes" id="UP001529275"/>
    </source>
</evidence>
<dbReference type="InterPro" id="IPR036388">
    <property type="entry name" value="WH-like_DNA-bd_sf"/>
</dbReference>
<dbReference type="InterPro" id="IPR047640">
    <property type="entry name" value="RpiR-like"/>
</dbReference>
<dbReference type="PANTHER" id="PTHR30514">
    <property type="entry name" value="GLUCOKINASE"/>
    <property type="match status" value="1"/>
</dbReference>